<evidence type="ECO:0000313" key="3">
    <source>
        <dbReference type="Proteomes" id="UP001056336"/>
    </source>
</evidence>
<gene>
    <name evidence="2" type="ORF">M6D93_19240</name>
</gene>
<keyword evidence="1" id="KW-0472">Membrane</keyword>
<keyword evidence="1" id="KW-1133">Transmembrane helix</keyword>
<name>A0ABY4QZ52_9ACTN</name>
<dbReference type="RefSeq" id="WP_249771843.1">
    <property type="nucleotide sequence ID" value="NZ_CP097332.1"/>
</dbReference>
<proteinExistence type="predicted"/>
<sequence length="189" mass="20356">MLQTLLEFVVIMFVCLLVGAGALLGVTVWTVRAVTRRMSRARHLTRTRLVAGSVGLGAARAPGRPAARLRLRLFDELAATSRTLEQLRSPAGLQALSDELRRGAMPLDRELQALGLERNSPAVSARVAALRPHVDEIARTAAELRATARELAFLATGDADRSAIEVSDQLVGLRHGLAEVRAIRARAGL</sequence>
<evidence type="ECO:0000313" key="2">
    <source>
        <dbReference type="EMBL" id="UQX88392.1"/>
    </source>
</evidence>
<feature type="transmembrane region" description="Helical" evidence="1">
    <location>
        <begin position="6"/>
        <end position="31"/>
    </location>
</feature>
<evidence type="ECO:0000256" key="1">
    <source>
        <dbReference type="SAM" id="Phobius"/>
    </source>
</evidence>
<reference evidence="2" key="1">
    <citation type="journal article" date="2018" name="Int. J. Syst. Evol. Microbiol.">
        <title>Jatrophihabitans telluris sp. nov., isolated from sediment soil of lava forest wetlands and the emended description of the genus Jatrophihabitans.</title>
        <authorList>
            <person name="Lee K.C."/>
            <person name="Suh M.K."/>
            <person name="Eom M.K."/>
            <person name="Kim K.K."/>
            <person name="Kim J.S."/>
            <person name="Kim D.S."/>
            <person name="Ko S.H."/>
            <person name="Shin Y.K."/>
            <person name="Lee J.S."/>
        </authorList>
    </citation>
    <scope>NUCLEOTIDE SEQUENCE</scope>
    <source>
        <strain evidence="2">N237</strain>
    </source>
</reference>
<accession>A0ABY4QZ52</accession>
<reference evidence="2" key="2">
    <citation type="submission" date="2022-05" db="EMBL/GenBank/DDBJ databases">
        <authorList>
            <person name="Kim J.-S."/>
            <person name="Lee K."/>
            <person name="Suh M."/>
            <person name="Eom M."/>
            <person name="Kim J.-S."/>
            <person name="Kim D.-S."/>
            <person name="Ko S.-H."/>
            <person name="Shin Y."/>
            <person name="Lee J.-S."/>
        </authorList>
    </citation>
    <scope>NUCLEOTIDE SEQUENCE</scope>
    <source>
        <strain evidence="2">N237</strain>
    </source>
</reference>
<keyword evidence="1" id="KW-0812">Transmembrane</keyword>
<protein>
    <submittedName>
        <fullName evidence="2">Uncharacterized protein</fullName>
    </submittedName>
</protein>
<organism evidence="2 3">
    <name type="scientific">Jatrophihabitans telluris</name>
    <dbReference type="NCBI Taxonomy" id="2038343"/>
    <lineage>
        <taxon>Bacteria</taxon>
        <taxon>Bacillati</taxon>
        <taxon>Actinomycetota</taxon>
        <taxon>Actinomycetes</taxon>
        <taxon>Jatrophihabitantales</taxon>
        <taxon>Jatrophihabitantaceae</taxon>
        <taxon>Jatrophihabitans</taxon>
    </lineage>
</organism>
<dbReference type="EMBL" id="CP097332">
    <property type="protein sequence ID" value="UQX88392.1"/>
    <property type="molecule type" value="Genomic_DNA"/>
</dbReference>
<dbReference type="Proteomes" id="UP001056336">
    <property type="component" value="Chromosome"/>
</dbReference>
<keyword evidence="3" id="KW-1185">Reference proteome</keyword>